<dbReference type="GO" id="GO:0042392">
    <property type="term" value="F:sphingosine-1-phosphate phosphatase activity"/>
    <property type="evidence" value="ECO:0007669"/>
    <property type="project" value="TreeGrafter"/>
</dbReference>
<organism evidence="3 4">
    <name type="scientific">Rhizoclosmatium globosum</name>
    <dbReference type="NCBI Taxonomy" id="329046"/>
    <lineage>
        <taxon>Eukaryota</taxon>
        <taxon>Fungi</taxon>
        <taxon>Fungi incertae sedis</taxon>
        <taxon>Chytridiomycota</taxon>
        <taxon>Chytridiomycota incertae sedis</taxon>
        <taxon>Chytridiomycetes</taxon>
        <taxon>Chytridiales</taxon>
        <taxon>Chytriomycetaceae</taxon>
        <taxon>Rhizoclosmatium</taxon>
    </lineage>
</organism>
<feature type="transmembrane region" description="Helical" evidence="1">
    <location>
        <begin position="29"/>
        <end position="46"/>
    </location>
</feature>
<dbReference type="EMBL" id="MCGO01000091">
    <property type="protein sequence ID" value="ORY28922.1"/>
    <property type="molecule type" value="Genomic_DNA"/>
</dbReference>
<evidence type="ECO:0000256" key="1">
    <source>
        <dbReference type="SAM" id="Phobius"/>
    </source>
</evidence>
<name>A0A1Y2B281_9FUNG</name>
<protein>
    <submittedName>
        <fullName evidence="3">PAP2-domain-containing protein</fullName>
    </submittedName>
</protein>
<dbReference type="AlphaFoldDB" id="A0A1Y2B281"/>
<dbReference type="SMART" id="SM00014">
    <property type="entry name" value="acidPPc"/>
    <property type="match status" value="1"/>
</dbReference>
<dbReference type="InterPro" id="IPR000326">
    <property type="entry name" value="PAP2/HPO"/>
</dbReference>
<feature type="transmembrane region" description="Helical" evidence="1">
    <location>
        <begin position="105"/>
        <end position="126"/>
    </location>
</feature>
<keyword evidence="1" id="KW-1133">Transmembrane helix</keyword>
<dbReference type="InterPro" id="IPR036938">
    <property type="entry name" value="PAP2/HPO_sf"/>
</dbReference>
<feature type="transmembrane region" description="Helical" evidence="1">
    <location>
        <begin position="133"/>
        <end position="151"/>
    </location>
</feature>
<dbReference type="Gene3D" id="1.20.144.10">
    <property type="entry name" value="Phosphatidic acid phosphatase type 2/haloperoxidase"/>
    <property type="match status" value="1"/>
</dbReference>
<evidence type="ECO:0000313" key="4">
    <source>
        <dbReference type="Proteomes" id="UP000193642"/>
    </source>
</evidence>
<comment type="caution">
    <text evidence="3">The sequence shown here is derived from an EMBL/GenBank/DDBJ whole genome shotgun (WGS) entry which is preliminary data.</text>
</comment>
<evidence type="ECO:0000259" key="2">
    <source>
        <dbReference type="SMART" id="SM00014"/>
    </source>
</evidence>
<dbReference type="Pfam" id="PF01569">
    <property type="entry name" value="PAP2"/>
    <property type="match status" value="1"/>
</dbReference>
<keyword evidence="1" id="KW-0812">Transmembrane</keyword>
<feature type="domain" description="Phosphatidic acid phosphatase type 2/haloperoxidase" evidence="2">
    <location>
        <begin position="33"/>
        <end position="149"/>
    </location>
</feature>
<dbReference type="SUPFAM" id="SSF48317">
    <property type="entry name" value="Acid phosphatase/Vanadium-dependent haloperoxidase"/>
    <property type="match status" value="1"/>
</dbReference>
<accession>A0A1Y2B281</accession>
<proteinExistence type="predicted"/>
<dbReference type="OrthoDB" id="2128954at2759"/>
<feature type="transmembrane region" description="Helical" evidence="1">
    <location>
        <begin position="67"/>
        <end position="85"/>
    </location>
</feature>
<gene>
    <name evidence="3" type="ORF">BCR33DRAFT_857879</name>
</gene>
<sequence>MLQVLEKTGPIVMVITAVMMVGTQFSADSLHYFIGSILIVLIAKTLKKAIRQPRPSSGSKEDFGMPSSHSAAIMFMGCYACLWVADELDHLSELSDRIWGHSFETIAINSAVLVACFVVVWSRVYLGHHNFEQVGAGSVLGVVFGWIWRRYTLHLFSESEYIALLAATRSNFLASTVGLVVFLASTIYLKEHDYI</sequence>
<dbReference type="PANTHER" id="PTHR14969">
    <property type="entry name" value="SPHINGOSINE-1-PHOSPHATE PHOSPHOHYDROLASE"/>
    <property type="match status" value="1"/>
</dbReference>
<keyword evidence="1" id="KW-0472">Membrane</keyword>
<dbReference type="Proteomes" id="UP000193642">
    <property type="component" value="Unassembled WGS sequence"/>
</dbReference>
<reference evidence="3 4" key="1">
    <citation type="submission" date="2016-07" db="EMBL/GenBank/DDBJ databases">
        <title>Pervasive Adenine N6-methylation of Active Genes in Fungi.</title>
        <authorList>
            <consortium name="DOE Joint Genome Institute"/>
            <person name="Mondo S.J."/>
            <person name="Dannebaum R.O."/>
            <person name="Kuo R.C."/>
            <person name="Labutti K."/>
            <person name="Haridas S."/>
            <person name="Kuo A."/>
            <person name="Salamov A."/>
            <person name="Ahrendt S.R."/>
            <person name="Lipzen A."/>
            <person name="Sullivan W."/>
            <person name="Andreopoulos W.B."/>
            <person name="Clum A."/>
            <person name="Lindquist E."/>
            <person name="Daum C."/>
            <person name="Ramamoorthy G.K."/>
            <person name="Gryganskyi A."/>
            <person name="Culley D."/>
            <person name="Magnuson J.K."/>
            <person name="James T.Y."/>
            <person name="O'Malley M.A."/>
            <person name="Stajich J.E."/>
            <person name="Spatafora J.W."/>
            <person name="Visel A."/>
            <person name="Grigoriev I.V."/>
        </authorList>
    </citation>
    <scope>NUCLEOTIDE SEQUENCE [LARGE SCALE GENOMIC DNA]</scope>
    <source>
        <strain evidence="3 4">JEL800</strain>
    </source>
</reference>
<feature type="transmembrane region" description="Helical" evidence="1">
    <location>
        <begin position="171"/>
        <end position="189"/>
    </location>
</feature>
<dbReference type="STRING" id="329046.A0A1Y2B281"/>
<dbReference type="PANTHER" id="PTHR14969:SF13">
    <property type="entry name" value="AT30094P"/>
    <property type="match status" value="1"/>
</dbReference>
<evidence type="ECO:0000313" key="3">
    <source>
        <dbReference type="EMBL" id="ORY28922.1"/>
    </source>
</evidence>
<keyword evidence="4" id="KW-1185">Reference proteome</keyword>